<dbReference type="Proteomes" id="UP000807025">
    <property type="component" value="Unassembled WGS sequence"/>
</dbReference>
<sequence length="574" mass="62412">MPLTGHADATPTRKQARVESSAAPLSLNPPNVSAAIWQGGGTKHISCAEWCRICVQVLEDIVEGARKMLGWSDEAEAMHETLNVVKVMKTALSELDGSVSVDNDIFMSQPAMPASPHDSSLDAFKLEVKDLFCNLEANISTRISNVERRLSSGSASSQSAPSAHNGSNTQQQPPIPTTYAVAAKAGPPGQPKPAQQPKATSTLPAAKPNTKFIVRFQGHLPPEVNCKSSQFLFHHLNQVFNNNAAACNDGLEILGAEWNRNSNINLKITQEPHFVSNPADGLPLVAPVVFAFEDSDGSKLKELPKTPIFMDSRHTPVRPWWEKLKLTQCDRCQGLGHTAKLCNKPNICTKCAQRHPTTEHNIYCLSVLKDGSSTCKCMPQCANCEGDCWATEPSCPEKRKYVLRPVPPPPPQASQARQLQLQMPAQPAPPPPMQEPWFGHIGLDKADSMPEGCPINSLPVSPAWESFALFSPGRPKVATYLTPEEFAQESELAGSETPSDLTFFNCSAINAATFTPLIVDEDLSFGLDHNALVYAANLPVLEDKGASDNLDCKPNSPKGARWWNDECQSAIEEM</sequence>
<feature type="compositionally biased region" description="Low complexity" evidence="1">
    <location>
        <begin position="151"/>
        <end position="163"/>
    </location>
</feature>
<name>A0A9P5ZZJ4_PLEER</name>
<evidence type="ECO:0000256" key="1">
    <source>
        <dbReference type="SAM" id="MobiDB-lite"/>
    </source>
</evidence>
<keyword evidence="3" id="KW-1185">Reference proteome</keyword>
<dbReference type="AlphaFoldDB" id="A0A9P5ZZJ4"/>
<proteinExistence type="predicted"/>
<evidence type="ECO:0000313" key="3">
    <source>
        <dbReference type="Proteomes" id="UP000807025"/>
    </source>
</evidence>
<protein>
    <submittedName>
        <fullName evidence="2">Uncharacterized protein</fullName>
    </submittedName>
</protein>
<feature type="compositionally biased region" description="Low complexity" evidence="1">
    <location>
        <begin position="182"/>
        <end position="199"/>
    </location>
</feature>
<feature type="region of interest" description="Disordered" evidence="1">
    <location>
        <begin position="150"/>
        <end position="206"/>
    </location>
</feature>
<organism evidence="2 3">
    <name type="scientific">Pleurotus eryngii</name>
    <name type="common">Boletus of the steppes</name>
    <dbReference type="NCBI Taxonomy" id="5323"/>
    <lineage>
        <taxon>Eukaryota</taxon>
        <taxon>Fungi</taxon>
        <taxon>Dikarya</taxon>
        <taxon>Basidiomycota</taxon>
        <taxon>Agaricomycotina</taxon>
        <taxon>Agaricomycetes</taxon>
        <taxon>Agaricomycetidae</taxon>
        <taxon>Agaricales</taxon>
        <taxon>Pleurotineae</taxon>
        <taxon>Pleurotaceae</taxon>
        <taxon>Pleurotus</taxon>
    </lineage>
</organism>
<accession>A0A9P5ZZJ4</accession>
<reference evidence="2" key="1">
    <citation type="submission" date="2020-11" db="EMBL/GenBank/DDBJ databases">
        <authorList>
            <consortium name="DOE Joint Genome Institute"/>
            <person name="Ahrendt S."/>
            <person name="Riley R."/>
            <person name="Andreopoulos W."/>
            <person name="Labutti K."/>
            <person name="Pangilinan J."/>
            <person name="Ruiz-Duenas F.J."/>
            <person name="Barrasa J.M."/>
            <person name="Sanchez-Garcia M."/>
            <person name="Camarero S."/>
            <person name="Miyauchi S."/>
            <person name="Serrano A."/>
            <person name="Linde D."/>
            <person name="Babiker R."/>
            <person name="Drula E."/>
            <person name="Ayuso-Fernandez I."/>
            <person name="Pacheco R."/>
            <person name="Padilla G."/>
            <person name="Ferreira P."/>
            <person name="Barriuso J."/>
            <person name="Kellner H."/>
            <person name="Castanera R."/>
            <person name="Alfaro M."/>
            <person name="Ramirez L."/>
            <person name="Pisabarro A.G."/>
            <person name="Kuo A."/>
            <person name="Tritt A."/>
            <person name="Lipzen A."/>
            <person name="He G."/>
            <person name="Yan M."/>
            <person name="Ng V."/>
            <person name="Cullen D."/>
            <person name="Martin F."/>
            <person name="Rosso M.-N."/>
            <person name="Henrissat B."/>
            <person name="Hibbett D."/>
            <person name="Martinez A.T."/>
            <person name="Grigoriev I.V."/>
        </authorList>
    </citation>
    <scope>NUCLEOTIDE SEQUENCE</scope>
    <source>
        <strain evidence="2">ATCC 90797</strain>
    </source>
</reference>
<gene>
    <name evidence="2" type="ORF">BDN71DRAFT_1431251</name>
</gene>
<evidence type="ECO:0000313" key="2">
    <source>
        <dbReference type="EMBL" id="KAF9495134.1"/>
    </source>
</evidence>
<dbReference type="OrthoDB" id="2855870at2759"/>
<dbReference type="EMBL" id="MU154565">
    <property type="protein sequence ID" value="KAF9495134.1"/>
    <property type="molecule type" value="Genomic_DNA"/>
</dbReference>
<feature type="region of interest" description="Disordered" evidence="1">
    <location>
        <begin position="1"/>
        <end position="24"/>
    </location>
</feature>
<comment type="caution">
    <text evidence="2">The sequence shown here is derived from an EMBL/GenBank/DDBJ whole genome shotgun (WGS) entry which is preliminary data.</text>
</comment>